<gene>
    <name evidence="2" type="ORF">DFP79_2760</name>
</gene>
<dbReference type="Gene3D" id="3.10.450.590">
    <property type="match status" value="1"/>
</dbReference>
<reference evidence="2 3" key="1">
    <citation type="submission" date="2019-03" db="EMBL/GenBank/DDBJ databases">
        <title>Genomic Encyclopedia of Type Strains, Phase III (KMG-III): the genomes of soil and plant-associated and newly described type strains.</title>
        <authorList>
            <person name="Whitman W."/>
        </authorList>
    </citation>
    <scope>NUCLEOTIDE SEQUENCE [LARGE SCALE GENOMIC DNA]</scope>
    <source>
        <strain evidence="2 3">CECT 7378</strain>
    </source>
</reference>
<organism evidence="2 3">
    <name type="scientific">Marinomonas balearica</name>
    <dbReference type="NCBI Taxonomy" id="491947"/>
    <lineage>
        <taxon>Bacteria</taxon>
        <taxon>Pseudomonadati</taxon>
        <taxon>Pseudomonadota</taxon>
        <taxon>Gammaproteobacteria</taxon>
        <taxon>Oceanospirillales</taxon>
        <taxon>Oceanospirillaceae</taxon>
        <taxon>Marinomonas</taxon>
    </lineage>
</organism>
<dbReference type="RefSeq" id="WP_133504488.1">
    <property type="nucleotide sequence ID" value="NZ_SNXC01000014.1"/>
</dbReference>
<evidence type="ECO:0000313" key="2">
    <source>
        <dbReference type="EMBL" id="TDO96188.1"/>
    </source>
</evidence>
<evidence type="ECO:0000313" key="3">
    <source>
        <dbReference type="Proteomes" id="UP000294656"/>
    </source>
</evidence>
<comment type="caution">
    <text evidence="2">The sequence shown here is derived from an EMBL/GenBank/DDBJ whole genome shotgun (WGS) entry which is preliminary data.</text>
</comment>
<protein>
    <recommendedName>
        <fullName evidence="4">DUF4019 domain-containing protein</fullName>
    </recommendedName>
</protein>
<evidence type="ECO:0008006" key="4">
    <source>
        <dbReference type="Google" id="ProtNLM"/>
    </source>
</evidence>
<dbReference type="AlphaFoldDB" id="A0A4R6M4F7"/>
<name>A0A4R6M4F7_9GAMM</name>
<sequence>MKKFLKIVGVVVVVIITTFAILAFLMFNSISDTNEKAIPFIEESMPLVTTWNMDNFGELLTPETLQNLRSERGQKVITSLSRIGDLKSFKKPTFVKSTSSANSEGTGGKTAIYTVEAEFENGQGLFTFTLLESESGYLIHGIHLNSDFFMEQ</sequence>
<feature type="transmembrane region" description="Helical" evidence="1">
    <location>
        <begin position="7"/>
        <end position="27"/>
    </location>
</feature>
<dbReference type="OrthoDB" id="7061546at2"/>
<keyword evidence="1" id="KW-1133">Transmembrane helix</keyword>
<proteinExistence type="predicted"/>
<keyword evidence="1" id="KW-0812">Transmembrane</keyword>
<keyword evidence="3" id="KW-1185">Reference proteome</keyword>
<accession>A0A4R6M4F7</accession>
<keyword evidence="1" id="KW-0472">Membrane</keyword>
<dbReference type="EMBL" id="SNXC01000014">
    <property type="protein sequence ID" value="TDO96188.1"/>
    <property type="molecule type" value="Genomic_DNA"/>
</dbReference>
<dbReference type="Proteomes" id="UP000294656">
    <property type="component" value="Unassembled WGS sequence"/>
</dbReference>
<evidence type="ECO:0000256" key="1">
    <source>
        <dbReference type="SAM" id="Phobius"/>
    </source>
</evidence>